<dbReference type="InterPro" id="IPR001638">
    <property type="entry name" value="Solute-binding_3/MltF_N"/>
</dbReference>
<proteinExistence type="predicted"/>
<evidence type="ECO:0000256" key="2">
    <source>
        <dbReference type="SAM" id="MobiDB-lite"/>
    </source>
</evidence>
<dbReference type="Proteomes" id="UP000823921">
    <property type="component" value="Unassembled WGS sequence"/>
</dbReference>
<reference evidence="5" key="1">
    <citation type="journal article" date="2021" name="PeerJ">
        <title>Extensive microbial diversity within the chicken gut microbiome revealed by metagenomics and culture.</title>
        <authorList>
            <person name="Gilroy R."/>
            <person name="Ravi A."/>
            <person name="Getino M."/>
            <person name="Pursley I."/>
            <person name="Horton D.L."/>
            <person name="Alikhan N.F."/>
            <person name="Baker D."/>
            <person name="Gharbi K."/>
            <person name="Hall N."/>
            <person name="Watson M."/>
            <person name="Adriaenssens E.M."/>
            <person name="Foster-Nyarko E."/>
            <person name="Jarju S."/>
            <person name="Secka A."/>
            <person name="Antonio M."/>
            <person name="Oren A."/>
            <person name="Chaudhuri R.R."/>
            <person name="La Ragione R."/>
            <person name="Hildebrand F."/>
            <person name="Pallen M.J."/>
        </authorList>
    </citation>
    <scope>NUCLEOTIDE SEQUENCE</scope>
    <source>
        <strain evidence="5">CHK192-8294</strain>
    </source>
</reference>
<dbReference type="SMART" id="SM00062">
    <property type="entry name" value="PBPb"/>
    <property type="match status" value="1"/>
</dbReference>
<reference evidence="5" key="2">
    <citation type="submission" date="2021-04" db="EMBL/GenBank/DDBJ databases">
        <authorList>
            <person name="Gilroy R."/>
        </authorList>
    </citation>
    <scope>NUCLEOTIDE SEQUENCE</scope>
    <source>
        <strain evidence="5">CHK192-8294</strain>
    </source>
</reference>
<feature type="compositionally biased region" description="Polar residues" evidence="2">
    <location>
        <begin position="30"/>
        <end position="50"/>
    </location>
</feature>
<evidence type="ECO:0000256" key="3">
    <source>
        <dbReference type="SAM" id="SignalP"/>
    </source>
</evidence>
<keyword evidence="1 3" id="KW-0732">Signal</keyword>
<comment type="caution">
    <text evidence="5">The sequence shown here is derived from an EMBL/GenBank/DDBJ whole genome shotgun (WGS) entry which is preliminary data.</text>
</comment>
<dbReference type="PANTHER" id="PTHR35936:SF17">
    <property type="entry name" value="ARGININE-BINDING EXTRACELLULAR PROTEIN ARTP"/>
    <property type="match status" value="1"/>
</dbReference>
<feature type="chain" id="PRO_5038613338" evidence="3">
    <location>
        <begin position="23"/>
        <end position="292"/>
    </location>
</feature>
<dbReference type="Gene3D" id="3.40.190.10">
    <property type="entry name" value="Periplasmic binding protein-like II"/>
    <property type="match status" value="2"/>
</dbReference>
<evidence type="ECO:0000259" key="4">
    <source>
        <dbReference type="SMART" id="SM00062"/>
    </source>
</evidence>
<gene>
    <name evidence="5" type="ORF">H9712_10950</name>
</gene>
<accession>A0A9D2MQL0</accession>
<dbReference type="PANTHER" id="PTHR35936">
    <property type="entry name" value="MEMBRANE-BOUND LYTIC MUREIN TRANSGLYCOSYLASE F"/>
    <property type="match status" value="1"/>
</dbReference>
<feature type="signal peptide" evidence="3">
    <location>
        <begin position="1"/>
        <end position="22"/>
    </location>
</feature>
<evidence type="ECO:0000313" key="6">
    <source>
        <dbReference type="Proteomes" id="UP000823921"/>
    </source>
</evidence>
<dbReference type="PROSITE" id="PS51257">
    <property type="entry name" value="PROKAR_LIPOPROTEIN"/>
    <property type="match status" value="1"/>
</dbReference>
<dbReference type="SUPFAM" id="SSF53850">
    <property type="entry name" value="Periplasmic binding protein-like II"/>
    <property type="match status" value="1"/>
</dbReference>
<feature type="region of interest" description="Disordered" evidence="2">
    <location>
        <begin position="29"/>
        <end position="52"/>
    </location>
</feature>
<dbReference type="Pfam" id="PF00497">
    <property type="entry name" value="SBP_bac_3"/>
    <property type="match status" value="1"/>
</dbReference>
<sequence>MKNFKKLALMGLTAVMSLSLLAACGGGNSGSAETPANNTETPSVENTETPAASGEFTTVEAGKLIMSTNAQFPPSEMVGDGEGYEGTGYEGIDVEIAYAIAEKLGLELVVDNMGFDAALQAVQTGKSDIVMAGVTVTDDRLEVMDFSDTYANGIQVVIVPENSDIATIDDLEGKLIGCQMGTTGYIYCSDTPENGGYGEDAVIPYDDGAAAIQALMNGQVDCVVIDNAPAQEYVKANPGLKILDTEFANENYAIGFAKGNTALKDAVNAALIELVEDGTVQSIIDKYIPAEG</sequence>
<feature type="domain" description="Solute-binding protein family 3/N-terminal" evidence="4">
    <location>
        <begin position="63"/>
        <end position="291"/>
    </location>
</feature>
<protein>
    <submittedName>
        <fullName evidence="5">Transporter substrate-binding domain-containing protein</fullName>
    </submittedName>
</protein>
<dbReference type="AlphaFoldDB" id="A0A9D2MQL0"/>
<evidence type="ECO:0000256" key="1">
    <source>
        <dbReference type="ARBA" id="ARBA00022729"/>
    </source>
</evidence>
<name>A0A9D2MQL0_9FIRM</name>
<organism evidence="5 6">
    <name type="scientific">Candidatus Flavonifractor intestinigallinarum</name>
    <dbReference type="NCBI Taxonomy" id="2838586"/>
    <lineage>
        <taxon>Bacteria</taxon>
        <taxon>Bacillati</taxon>
        <taxon>Bacillota</taxon>
        <taxon>Clostridia</taxon>
        <taxon>Eubacteriales</taxon>
        <taxon>Oscillospiraceae</taxon>
        <taxon>Flavonifractor</taxon>
    </lineage>
</organism>
<evidence type="ECO:0000313" key="5">
    <source>
        <dbReference type="EMBL" id="HJB81488.1"/>
    </source>
</evidence>
<dbReference type="EMBL" id="DWXO01000102">
    <property type="protein sequence ID" value="HJB81488.1"/>
    <property type="molecule type" value="Genomic_DNA"/>
</dbReference>